<keyword evidence="4" id="KW-1185">Reference proteome</keyword>
<dbReference type="PROSITE" id="PS51082">
    <property type="entry name" value="WH2"/>
    <property type="match status" value="1"/>
</dbReference>
<evidence type="ECO:0000313" key="3">
    <source>
        <dbReference type="Ensembl" id="ENSJHYP00000019068.1"/>
    </source>
</evidence>
<sequence>MLSWVSGCCFRGSWIMWRGAASQPPLHPPTLRAGGGFTGAGRWCCRGAYCPFCLPSGTKSFNMMSPTGDNSELLAEIKAGKSLKPTPQSKGFTTVFSGSGQGGANVGGDGGQGSRRRGTARHGKCPPPSLPPSAGRVASVLPVTHQDAHPAGHPRGCRAAALPGRGLSGAGAQRELTGAGSRRWGSGGGGGAGAQPGRARPAHPRVEAAGDGSQAAAPHAGGRGAAAQGEGRGGAPGQHAGLEEGHPAQEAGGGEVSQGRGMLHQLVAPAALLTPVFPLPSQGAETVSAASPFPGWAGTAAPAALVTAAPCALCC</sequence>
<dbReference type="AlphaFoldDB" id="A0A8C5JIN1"/>
<accession>A0A8C5JIN1</accession>
<dbReference type="SMART" id="SM00246">
    <property type="entry name" value="WH2"/>
    <property type="match status" value="1"/>
</dbReference>
<feature type="compositionally biased region" description="Basic residues" evidence="1">
    <location>
        <begin position="114"/>
        <end position="124"/>
    </location>
</feature>
<feature type="compositionally biased region" description="Gly residues" evidence="1">
    <location>
        <begin position="185"/>
        <end position="194"/>
    </location>
</feature>
<evidence type="ECO:0000259" key="2">
    <source>
        <dbReference type="PROSITE" id="PS51082"/>
    </source>
</evidence>
<feature type="region of interest" description="Disordered" evidence="1">
    <location>
        <begin position="95"/>
        <end position="257"/>
    </location>
</feature>
<dbReference type="InterPro" id="IPR003124">
    <property type="entry name" value="WH2_dom"/>
</dbReference>
<reference evidence="3" key="1">
    <citation type="submission" date="2025-08" db="UniProtKB">
        <authorList>
            <consortium name="Ensembl"/>
        </authorList>
    </citation>
    <scope>IDENTIFICATION</scope>
</reference>
<dbReference type="Ensembl" id="ENSJHYT00000023005.1">
    <property type="protein sequence ID" value="ENSJHYP00000019068.1"/>
    <property type="gene ID" value="ENSJHYG00000014505.1"/>
</dbReference>
<feature type="compositionally biased region" description="Gly residues" evidence="1">
    <location>
        <begin position="99"/>
        <end position="113"/>
    </location>
</feature>
<dbReference type="Pfam" id="PF02205">
    <property type="entry name" value="WH2"/>
    <property type="match status" value="1"/>
</dbReference>
<dbReference type="Proteomes" id="UP000694408">
    <property type="component" value="Unplaced"/>
</dbReference>
<feature type="domain" description="WH2" evidence="2">
    <location>
        <begin position="69"/>
        <end position="86"/>
    </location>
</feature>
<proteinExistence type="predicted"/>
<reference evidence="3" key="2">
    <citation type="submission" date="2025-09" db="UniProtKB">
        <authorList>
            <consortium name="Ensembl"/>
        </authorList>
    </citation>
    <scope>IDENTIFICATION</scope>
</reference>
<protein>
    <recommendedName>
        <fullName evidence="2">WH2 domain-containing protein</fullName>
    </recommendedName>
</protein>
<feature type="compositionally biased region" description="Low complexity" evidence="1">
    <location>
        <begin position="215"/>
        <end position="229"/>
    </location>
</feature>
<name>A0A8C5JIN1_JUNHY</name>
<evidence type="ECO:0000256" key="1">
    <source>
        <dbReference type="SAM" id="MobiDB-lite"/>
    </source>
</evidence>
<evidence type="ECO:0000313" key="4">
    <source>
        <dbReference type="Proteomes" id="UP000694408"/>
    </source>
</evidence>
<dbReference type="GO" id="GO:0003779">
    <property type="term" value="F:actin binding"/>
    <property type="evidence" value="ECO:0007669"/>
    <property type="project" value="InterPro"/>
</dbReference>
<organism evidence="3 4">
    <name type="scientific">Junco hyemalis</name>
    <name type="common">Dark-eyed junco</name>
    <dbReference type="NCBI Taxonomy" id="40217"/>
    <lineage>
        <taxon>Eukaryota</taxon>
        <taxon>Metazoa</taxon>
        <taxon>Chordata</taxon>
        <taxon>Craniata</taxon>
        <taxon>Vertebrata</taxon>
        <taxon>Euteleostomi</taxon>
        <taxon>Archelosauria</taxon>
        <taxon>Archosauria</taxon>
        <taxon>Dinosauria</taxon>
        <taxon>Saurischia</taxon>
        <taxon>Theropoda</taxon>
        <taxon>Coelurosauria</taxon>
        <taxon>Aves</taxon>
        <taxon>Neognathae</taxon>
        <taxon>Neoaves</taxon>
        <taxon>Telluraves</taxon>
        <taxon>Australaves</taxon>
        <taxon>Passeriformes</taxon>
        <taxon>Passerellidae</taxon>
        <taxon>Junco</taxon>
    </lineage>
</organism>